<feature type="non-terminal residue" evidence="2">
    <location>
        <position position="1"/>
    </location>
</feature>
<keyword evidence="1" id="KW-0812">Transmembrane</keyword>
<feature type="transmembrane region" description="Helical" evidence="1">
    <location>
        <begin position="59"/>
        <end position="83"/>
    </location>
</feature>
<comment type="caution">
    <text evidence="2">The sequence shown here is derived from an EMBL/GenBank/DDBJ whole genome shotgun (WGS) entry which is preliminary data.</text>
</comment>
<proteinExistence type="predicted"/>
<sequence>IVSLFTGGWSGVSSFWTGLELAQWIELFAVAVLPFMWLARLEGSRDAFKTAREDVGFVFRLLFVLIDLGSWLIQTIGTILQAIRNILPI</sequence>
<name>X1FC02_9ZZZZ</name>
<evidence type="ECO:0000256" key="1">
    <source>
        <dbReference type="SAM" id="Phobius"/>
    </source>
</evidence>
<dbReference type="EMBL" id="BARU01008594">
    <property type="protein sequence ID" value="GAH43176.1"/>
    <property type="molecule type" value="Genomic_DNA"/>
</dbReference>
<gene>
    <name evidence="2" type="ORF">S03H2_16776</name>
</gene>
<dbReference type="AlphaFoldDB" id="X1FC02"/>
<keyword evidence="1" id="KW-0472">Membrane</keyword>
<reference evidence="2" key="1">
    <citation type="journal article" date="2014" name="Front. Microbiol.">
        <title>High frequency of phylogenetically diverse reductive dehalogenase-homologous genes in deep subseafloor sedimentary metagenomes.</title>
        <authorList>
            <person name="Kawai M."/>
            <person name="Futagami T."/>
            <person name="Toyoda A."/>
            <person name="Takaki Y."/>
            <person name="Nishi S."/>
            <person name="Hori S."/>
            <person name="Arai W."/>
            <person name="Tsubouchi T."/>
            <person name="Morono Y."/>
            <person name="Uchiyama I."/>
            <person name="Ito T."/>
            <person name="Fujiyama A."/>
            <person name="Inagaki F."/>
            <person name="Takami H."/>
        </authorList>
    </citation>
    <scope>NUCLEOTIDE SEQUENCE</scope>
    <source>
        <strain evidence="2">Expedition CK06-06</strain>
    </source>
</reference>
<protein>
    <submittedName>
        <fullName evidence="2">Uncharacterized protein</fullName>
    </submittedName>
</protein>
<keyword evidence="1" id="KW-1133">Transmembrane helix</keyword>
<feature type="transmembrane region" description="Helical" evidence="1">
    <location>
        <begin position="21"/>
        <end position="39"/>
    </location>
</feature>
<evidence type="ECO:0000313" key="2">
    <source>
        <dbReference type="EMBL" id="GAH43176.1"/>
    </source>
</evidence>
<organism evidence="2">
    <name type="scientific">marine sediment metagenome</name>
    <dbReference type="NCBI Taxonomy" id="412755"/>
    <lineage>
        <taxon>unclassified sequences</taxon>
        <taxon>metagenomes</taxon>
        <taxon>ecological metagenomes</taxon>
    </lineage>
</organism>
<accession>X1FC02</accession>